<dbReference type="GO" id="GO:0005886">
    <property type="term" value="C:plasma membrane"/>
    <property type="evidence" value="ECO:0007669"/>
    <property type="project" value="UniProtKB-SubCell"/>
</dbReference>
<keyword evidence="7 9" id="KW-0472">Membrane</keyword>
<keyword evidence="4 9" id="KW-0812">Transmembrane</keyword>
<evidence type="ECO:0000256" key="2">
    <source>
        <dbReference type="ARBA" id="ARBA00022448"/>
    </source>
</evidence>
<dbReference type="Proteomes" id="UP000001929">
    <property type="component" value="Chromosome"/>
</dbReference>
<feature type="transmembrane region" description="Helical" evidence="9">
    <location>
        <begin position="155"/>
        <end position="174"/>
    </location>
</feature>
<evidence type="ECO:0000313" key="11">
    <source>
        <dbReference type="Proteomes" id="UP000001929"/>
    </source>
</evidence>
<evidence type="ECO:0000256" key="6">
    <source>
        <dbReference type="ARBA" id="ARBA00022989"/>
    </source>
</evidence>
<dbReference type="PATRIC" id="fig|269796.9.peg.3646"/>
<comment type="subcellular location">
    <subcellularLocation>
        <location evidence="1">Cell membrane</location>
        <topology evidence="1">Multi-pass membrane protein</topology>
    </subcellularLocation>
</comment>
<dbReference type="EMBL" id="CP000230">
    <property type="protein sequence ID" value="ABC24323.1"/>
    <property type="molecule type" value="Genomic_DNA"/>
</dbReference>
<dbReference type="Pfam" id="PF02653">
    <property type="entry name" value="BPD_transp_2"/>
    <property type="match status" value="1"/>
</dbReference>
<dbReference type="HOGENOM" id="CLU_039929_3_1_5"/>
<name>Q2RNH2_RHORT</name>
<evidence type="ECO:0000256" key="9">
    <source>
        <dbReference type="SAM" id="Phobius"/>
    </source>
</evidence>
<feature type="transmembrane region" description="Helical" evidence="9">
    <location>
        <begin position="346"/>
        <end position="369"/>
    </location>
</feature>
<evidence type="ECO:0000256" key="5">
    <source>
        <dbReference type="ARBA" id="ARBA00022970"/>
    </source>
</evidence>
<organism evidence="10 11">
    <name type="scientific">Rhodospirillum rubrum (strain ATCC 11170 / ATH 1.1.1 / DSM 467 / LMG 4362 / NCIMB 8255 / S1)</name>
    <dbReference type="NCBI Taxonomy" id="269796"/>
    <lineage>
        <taxon>Bacteria</taxon>
        <taxon>Pseudomonadati</taxon>
        <taxon>Pseudomonadota</taxon>
        <taxon>Alphaproteobacteria</taxon>
        <taxon>Rhodospirillales</taxon>
        <taxon>Rhodospirillaceae</taxon>
        <taxon>Rhodospirillum</taxon>
    </lineage>
</organism>
<dbReference type="InterPro" id="IPR001851">
    <property type="entry name" value="ABC_transp_permease"/>
</dbReference>
<evidence type="ECO:0000256" key="4">
    <source>
        <dbReference type="ARBA" id="ARBA00022692"/>
    </source>
</evidence>
<proteinExistence type="inferred from homology"/>
<keyword evidence="2" id="KW-0813">Transport</keyword>
<dbReference type="GO" id="GO:0022857">
    <property type="term" value="F:transmembrane transporter activity"/>
    <property type="evidence" value="ECO:0007669"/>
    <property type="project" value="InterPro"/>
</dbReference>
<dbReference type="PROSITE" id="PS51257">
    <property type="entry name" value="PROKAR_LIPOPROTEIN"/>
    <property type="match status" value="1"/>
</dbReference>
<dbReference type="eggNOG" id="COG0559">
    <property type="taxonomic scope" value="Bacteria"/>
</dbReference>
<reference evidence="10 11" key="1">
    <citation type="journal article" date="2011" name="Stand. Genomic Sci.">
        <title>Complete genome sequence of Rhodospirillum rubrum type strain (S1).</title>
        <authorList>
            <person name="Munk A.C."/>
            <person name="Copeland A."/>
            <person name="Lucas S."/>
            <person name="Lapidus A."/>
            <person name="Del Rio T.G."/>
            <person name="Barry K."/>
            <person name="Detter J.C."/>
            <person name="Hammon N."/>
            <person name="Israni S."/>
            <person name="Pitluck S."/>
            <person name="Brettin T."/>
            <person name="Bruce D."/>
            <person name="Han C."/>
            <person name="Tapia R."/>
            <person name="Gilna P."/>
            <person name="Schmutz J."/>
            <person name="Larimer F."/>
            <person name="Land M."/>
            <person name="Kyrpides N.C."/>
            <person name="Mavromatis K."/>
            <person name="Richardson P."/>
            <person name="Rohde M."/>
            <person name="Goker M."/>
            <person name="Klenk H.P."/>
            <person name="Zhang Y."/>
            <person name="Roberts G.P."/>
            <person name="Reslewic S."/>
            <person name="Schwartz D.C."/>
        </authorList>
    </citation>
    <scope>NUCLEOTIDE SEQUENCE [LARGE SCALE GENOMIC DNA]</scope>
    <source>
        <strain evidence="11">ATCC 11170 / ATH 1.1.1 / DSM 467 / LMG 4362 / NCIMB 8255 / S1</strain>
    </source>
</reference>
<gene>
    <name evidence="10" type="ordered locus">Rru_A3529</name>
</gene>
<dbReference type="KEGG" id="rru:Rru_A3529"/>
<dbReference type="AlphaFoldDB" id="Q2RNH2"/>
<keyword evidence="3" id="KW-1003">Cell membrane</keyword>
<protein>
    <submittedName>
        <fullName evidence="10">Inner-membrane translocator</fullName>
    </submittedName>
</protein>
<dbReference type="PANTHER" id="PTHR11795:SF445">
    <property type="entry name" value="AMINO ACID ABC TRANSPORTER PERMEASE PROTEIN"/>
    <property type="match status" value="1"/>
</dbReference>
<keyword evidence="11" id="KW-1185">Reference proteome</keyword>
<feature type="transmembrane region" description="Helical" evidence="9">
    <location>
        <begin position="241"/>
        <end position="260"/>
    </location>
</feature>
<sequence>MAWMRALAVLVSWLVVSLVGACAPIDSFQAGLCERALLALVPAEAPVAILDRASFSTADGGAGLRLTYQLGSGESTGALTCLFAGQGLDANRLELRAVVDEGRGPLSAARLHMLKRFWLDRPEAGAERTARLADGALAVVAEIPIDLAYFLQQTLNALPVIALYGLLAASYTLIYALGRTILLVFGELAMIGAMACFAGVALFSGLGGLGTAGVVGGAVVFALLASAVHGDALRRLVLQPAAGRTPLALLVASFALAIVVQDYVRLSQDAGDRLLPTLPGRTHVLARAGEFVVAVTDFQLVLVGGAGIVLGALVWGMGRGRFGRCWRAMAEDPQMATLCGVSKTRLWAICFALAATLAGLAGVVVLLRFGLANAFMGAMLGFKALTAAVVGGIGRIQGAILGAVVIGGLETYWAAYFDMAWRDVAVFALLAAALVLRPQGLVGLAERPDRVLRP</sequence>
<feature type="transmembrane region" description="Helical" evidence="9">
    <location>
        <begin position="209"/>
        <end position="229"/>
    </location>
</feature>
<feature type="transmembrane region" description="Helical" evidence="9">
    <location>
        <begin position="181"/>
        <end position="203"/>
    </location>
</feature>
<feature type="transmembrane region" description="Helical" evidence="9">
    <location>
        <begin position="298"/>
        <end position="317"/>
    </location>
</feature>
<dbReference type="PANTHER" id="PTHR11795">
    <property type="entry name" value="BRANCHED-CHAIN AMINO ACID TRANSPORT SYSTEM PERMEASE PROTEIN LIVH"/>
    <property type="match status" value="1"/>
</dbReference>
<comment type="similarity">
    <text evidence="8">Belongs to the binding-protein-dependent transport system permease family. LivHM subfamily.</text>
</comment>
<dbReference type="RefSeq" id="WP_011391276.1">
    <property type="nucleotide sequence ID" value="NC_007643.1"/>
</dbReference>
<keyword evidence="5" id="KW-0029">Amino-acid transport</keyword>
<dbReference type="CDD" id="cd06582">
    <property type="entry name" value="TM_PBP1_LivH_like"/>
    <property type="match status" value="1"/>
</dbReference>
<evidence type="ECO:0000256" key="1">
    <source>
        <dbReference type="ARBA" id="ARBA00004651"/>
    </source>
</evidence>
<dbReference type="PhylomeDB" id="Q2RNH2"/>
<evidence type="ECO:0000313" key="10">
    <source>
        <dbReference type="EMBL" id="ABC24323.1"/>
    </source>
</evidence>
<evidence type="ECO:0000256" key="8">
    <source>
        <dbReference type="ARBA" id="ARBA00037998"/>
    </source>
</evidence>
<dbReference type="STRING" id="269796.Rru_A3529"/>
<evidence type="ECO:0000256" key="7">
    <source>
        <dbReference type="ARBA" id="ARBA00023136"/>
    </source>
</evidence>
<accession>Q2RNH2</accession>
<evidence type="ECO:0000256" key="3">
    <source>
        <dbReference type="ARBA" id="ARBA00022475"/>
    </source>
</evidence>
<dbReference type="EnsemblBacteria" id="ABC24323">
    <property type="protein sequence ID" value="ABC24323"/>
    <property type="gene ID" value="Rru_A3529"/>
</dbReference>
<keyword evidence="6 9" id="KW-1133">Transmembrane helix</keyword>
<dbReference type="InterPro" id="IPR052157">
    <property type="entry name" value="BCAA_transport_permease"/>
</dbReference>
<dbReference type="GO" id="GO:0006865">
    <property type="term" value="P:amino acid transport"/>
    <property type="evidence" value="ECO:0007669"/>
    <property type="project" value="UniProtKB-KW"/>
</dbReference>